<comment type="caution">
    <text evidence="3">The sequence shown here is derived from an EMBL/GenBank/DDBJ whole genome shotgun (WGS) entry which is preliminary data.</text>
</comment>
<dbReference type="Proteomes" id="UP001597063">
    <property type="component" value="Unassembled WGS sequence"/>
</dbReference>
<sequence length="444" mass="47633">MVLDDRLSEYLVAQRRAAGWSQEELAERSTVSVRTIRNLERGVIRNPRRASVDLLRAAFAAEGLGGWAAERPERWLGPRGDGEPLVGRAADLDRIHDLMRSERCVVLTGPGGVGKTRLALAAAHRLLPAFGDGVTVLEAGHLPPERNPENGDLDRLWDAVHAALRPHAEPAGTPCEPRAAGSPAPGPAAPPSRCPGDGPRRLLVIDNADHVTETLTRLSRPLLADRPELSLIVSSRRPISSPIASSWEVGPLAVTGGERPDAVELFLRRARAACPTLDLTAQLGPIRALCAKLDGIPFAIELAALRLRSISLDRLLREQAVAQIIDQPRPTGLPHQHTLADSVRWSYDLLNDDARGLLHRLAGLGGAFTIEDAERACRRDGAPVPDLVGPLADLVESSLVQVRRGPRYSYRLLGYVREIVNALGADRPAPAGADGSPGMTASPA</sequence>
<name>A0ABW2Y3A8_9ACTN</name>
<reference evidence="4" key="1">
    <citation type="journal article" date="2019" name="Int. J. Syst. Evol. Microbiol.">
        <title>The Global Catalogue of Microorganisms (GCM) 10K type strain sequencing project: providing services to taxonomists for standard genome sequencing and annotation.</title>
        <authorList>
            <consortium name="The Broad Institute Genomics Platform"/>
            <consortium name="The Broad Institute Genome Sequencing Center for Infectious Disease"/>
            <person name="Wu L."/>
            <person name="Ma J."/>
        </authorList>
    </citation>
    <scope>NUCLEOTIDE SEQUENCE [LARGE SCALE GENOMIC DNA]</scope>
    <source>
        <strain evidence="4">JCM 9371</strain>
    </source>
</reference>
<evidence type="ECO:0000313" key="4">
    <source>
        <dbReference type="Proteomes" id="UP001597063"/>
    </source>
</evidence>
<dbReference type="Gene3D" id="1.10.260.40">
    <property type="entry name" value="lambda repressor-like DNA-binding domains"/>
    <property type="match status" value="1"/>
</dbReference>
<dbReference type="EMBL" id="JBHTGP010000018">
    <property type="protein sequence ID" value="MFD0690746.1"/>
    <property type="molecule type" value="Genomic_DNA"/>
</dbReference>
<dbReference type="CDD" id="cd00093">
    <property type="entry name" value="HTH_XRE"/>
    <property type="match status" value="1"/>
</dbReference>
<accession>A0ABW2Y3A8</accession>
<feature type="region of interest" description="Disordered" evidence="1">
    <location>
        <begin position="168"/>
        <end position="200"/>
    </location>
</feature>
<dbReference type="InterPro" id="IPR027417">
    <property type="entry name" value="P-loop_NTPase"/>
</dbReference>
<dbReference type="SUPFAM" id="SSF52540">
    <property type="entry name" value="P-loop containing nucleoside triphosphate hydrolases"/>
    <property type="match status" value="1"/>
</dbReference>
<feature type="domain" description="HTH cro/C1-type" evidence="2">
    <location>
        <begin position="11"/>
        <end position="47"/>
    </location>
</feature>
<organism evidence="3 4">
    <name type="scientific">Actinomadura fibrosa</name>
    <dbReference type="NCBI Taxonomy" id="111802"/>
    <lineage>
        <taxon>Bacteria</taxon>
        <taxon>Bacillati</taxon>
        <taxon>Actinomycetota</taxon>
        <taxon>Actinomycetes</taxon>
        <taxon>Streptosporangiales</taxon>
        <taxon>Thermomonosporaceae</taxon>
        <taxon>Actinomadura</taxon>
    </lineage>
</organism>
<feature type="compositionally biased region" description="Pro residues" evidence="1">
    <location>
        <begin position="184"/>
        <end position="193"/>
    </location>
</feature>
<dbReference type="PANTHER" id="PTHR47691">
    <property type="entry name" value="REGULATOR-RELATED"/>
    <property type="match status" value="1"/>
</dbReference>
<keyword evidence="4" id="KW-1185">Reference proteome</keyword>
<dbReference type="InterPro" id="IPR010982">
    <property type="entry name" value="Lambda_DNA-bd_dom_sf"/>
</dbReference>
<dbReference type="Pfam" id="PF01381">
    <property type="entry name" value="HTH_3"/>
    <property type="match status" value="1"/>
</dbReference>
<dbReference type="PROSITE" id="PS50943">
    <property type="entry name" value="HTH_CROC1"/>
    <property type="match status" value="1"/>
</dbReference>
<dbReference type="RefSeq" id="WP_165503103.1">
    <property type="nucleotide sequence ID" value="NZ_CAACUY010000142.1"/>
</dbReference>
<dbReference type="SMART" id="SM00530">
    <property type="entry name" value="HTH_XRE"/>
    <property type="match status" value="1"/>
</dbReference>
<dbReference type="Gene3D" id="3.40.50.300">
    <property type="entry name" value="P-loop containing nucleotide triphosphate hydrolases"/>
    <property type="match status" value="1"/>
</dbReference>
<dbReference type="InterPro" id="IPR001387">
    <property type="entry name" value="Cro/C1-type_HTH"/>
</dbReference>
<dbReference type="SUPFAM" id="SSF47413">
    <property type="entry name" value="lambda repressor-like DNA-binding domains"/>
    <property type="match status" value="1"/>
</dbReference>
<evidence type="ECO:0000256" key="1">
    <source>
        <dbReference type="SAM" id="MobiDB-lite"/>
    </source>
</evidence>
<proteinExistence type="predicted"/>
<dbReference type="PANTHER" id="PTHR47691:SF3">
    <property type="entry name" value="HTH-TYPE TRANSCRIPTIONAL REGULATOR RV0890C-RELATED"/>
    <property type="match status" value="1"/>
</dbReference>
<gene>
    <name evidence="3" type="ORF">ACFQZM_40085</name>
</gene>
<evidence type="ECO:0000313" key="3">
    <source>
        <dbReference type="EMBL" id="MFD0690746.1"/>
    </source>
</evidence>
<protein>
    <submittedName>
        <fullName evidence="3">Helix-turn-helix domain-containing protein</fullName>
    </submittedName>
</protein>
<evidence type="ECO:0000259" key="2">
    <source>
        <dbReference type="PROSITE" id="PS50943"/>
    </source>
</evidence>